<protein>
    <submittedName>
        <fullName evidence="2">Uncharacterized protein</fullName>
    </submittedName>
</protein>
<dbReference type="EMBL" id="UINC01002138">
    <property type="protein sequence ID" value="SUZ93343.1"/>
    <property type="molecule type" value="Genomic_DNA"/>
</dbReference>
<feature type="non-terminal residue" evidence="2">
    <location>
        <position position="1"/>
    </location>
</feature>
<name>A0A381RWQ4_9ZZZZ</name>
<reference evidence="2" key="1">
    <citation type="submission" date="2018-05" db="EMBL/GenBank/DDBJ databases">
        <authorList>
            <person name="Lanie J.A."/>
            <person name="Ng W.-L."/>
            <person name="Kazmierczak K.M."/>
            <person name="Andrzejewski T.M."/>
            <person name="Davidsen T.M."/>
            <person name="Wayne K.J."/>
            <person name="Tettelin H."/>
            <person name="Glass J.I."/>
            <person name="Rusch D."/>
            <person name="Podicherti R."/>
            <person name="Tsui H.-C.T."/>
            <person name="Winkler M.E."/>
        </authorList>
    </citation>
    <scope>NUCLEOTIDE SEQUENCE</scope>
</reference>
<evidence type="ECO:0000313" key="2">
    <source>
        <dbReference type="EMBL" id="SUZ93343.1"/>
    </source>
</evidence>
<accession>A0A381RWQ4</accession>
<proteinExistence type="predicted"/>
<gene>
    <name evidence="2" type="ORF">METZ01_LOCUS46197</name>
</gene>
<evidence type="ECO:0000256" key="1">
    <source>
        <dbReference type="SAM" id="MobiDB-lite"/>
    </source>
</evidence>
<dbReference type="AlphaFoldDB" id="A0A381RWQ4"/>
<feature type="region of interest" description="Disordered" evidence="1">
    <location>
        <begin position="51"/>
        <end position="77"/>
    </location>
</feature>
<organism evidence="2">
    <name type="scientific">marine metagenome</name>
    <dbReference type="NCBI Taxonomy" id="408172"/>
    <lineage>
        <taxon>unclassified sequences</taxon>
        <taxon>metagenomes</taxon>
        <taxon>ecological metagenomes</taxon>
    </lineage>
</organism>
<sequence>MTVENDDEEQPTTNDSCPLERCNEDVEGSTHYHCSGCGVQISPIPPVNGFVPTNPNRSVSRVGRRVDSLGSEIGPSDNPRYRRLSELHRHSSYEKPSFVDGIVRELLESGEGERIVAEAAEIIDSANSRKALGGNRHGLNGLPGTSEEDDRVYRQRLYAVAALHILNCVRRDNRALILKEQWNLNRQDFLKTVSILRKLVKDHLGTLPNSGNYVVERAKDIRHRMSNCQDHLISMFGPETASNIVYSAKRILRSRGEPFEDFDEWLSGPWMNKGAAQIVMMAIVQAMQEHDFDQQRVSDFYRMVPVPNMDSWMSRNCFIAA</sequence>
<feature type="non-terminal residue" evidence="2">
    <location>
        <position position="321"/>
    </location>
</feature>